<dbReference type="AlphaFoldDB" id="A0A0G4J0J4"/>
<protein>
    <submittedName>
        <fullName evidence="2">Uncharacterized protein</fullName>
    </submittedName>
</protein>
<keyword evidence="3" id="KW-1185">Reference proteome</keyword>
<evidence type="ECO:0000313" key="3">
    <source>
        <dbReference type="Proteomes" id="UP000039324"/>
    </source>
</evidence>
<accession>A0A0G4J0J4</accession>
<feature type="region of interest" description="Disordered" evidence="1">
    <location>
        <begin position="58"/>
        <end position="83"/>
    </location>
</feature>
<gene>
    <name evidence="2" type="ORF">PBRA_008128</name>
</gene>
<evidence type="ECO:0000313" key="2">
    <source>
        <dbReference type="EMBL" id="CEP00816.1"/>
    </source>
</evidence>
<evidence type="ECO:0000256" key="1">
    <source>
        <dbReference type="SAM" id="MobiDB-lite"/>
    </source>
</evidence>
<organism evidence="2 3">
    <name type="scientific">Plasmodiophora brassicae</name>
    <name type="common">Clubroot disease agent</name>
    <dbReference type="NCBI Taxonomy" id="37360"/>
    <lineage>
        <taxon>Eukaryota</taxon>
        <taxon>Sar</taxon>
        <taxon>Rhizaria</taxon>
        <taxon>Endomyxa</taxon>
        <taxon>Phytomyxea</taxon>
        <taxon>Plasmodiophorida</taxon>
        <taxon>Plasmodiophoridae</taxon>
        <taxon>Plasmodiophora</taxon>
    </lineage>
</organism>
<feature type="compositionally biased region" description="Basic and acidic residues" evidence="1">
    <location>
        <begin position="213"/>
        <end position="222"/>
    </location>
</feature>
<sequence>MLPTRFQQTIRPSRNEHVLEQRIGKLITGLKQFTQSDHSLPFTIHELKQSKAVAMASVRSDTLKPQASADKESPATTSSEPALPISHIRMARMRKPLVPDGFTAKIQLNLPSDALADWPTDPAAMSPDMACCLESQFFVQYLGSLGVTPTQSNIASLRRVLLSERSRGTLRYKFWLRSHGWDEDVVQITWVRNPLRPYKQNKVPPHQPRLRQPCKDPCDDSLSRRRASKRWTTVRKMNISNGAVEAKRDREWRKTRMERVFFNYSGGIGFPSANGMAPSHNRILCFDTFYRANAFCCADPSIPFETVHAPPGTEPFRYADTMMDQSAADANTTMTDPPSGTRFVSPVKASRLEIDRILRLFLARVPMSLFPQYTENDICQATAILTGNASVDLMSLLCHYIFWRVMMGPSAVPRATVEATYLQIVSTWTAMQATINGQVHSTLFTRPLVIDAIICVVSCMIEYQTPGPFSGPRRDAKHAEIRAQLLSLLNPIVSNSVDCPLSSAPCLASPRVFARQMRKQRQVRSSPGYTTIRRLMHATTPFLRGVLPNVTSPAARTMLLRHDPGAFVDRADIPRLPMSALARPQAPARLPVRQSAASRTAAAMPFL</sequence>
<dbReference type="EMBL" id="CDSF01000102">
    <property type="protein sequence ID" value="CEP00816.1"/>
    <property type="molecule type" value="Genomic_DNA"/>
</dbReference>
<reference evidence="2 3" key="1">
    <citation type="submission" date="2015-02" db="EMBL/GenBank/DDBJ databases">
        <authorList>
            <person name="Chooi Y.-H."/>
        </authorList>
    </citation>
    <scope>NUCLEOTIDE SEQUENCE [LARGE SCALE GENOMIC DNA]</scope>
    <source>
        <strain evidence="2">E3</strain>
    </source>
</reference>
<proteinExistence type="predicted"/>
<feature type="region of interest" description="Disordered" evidence="1">
    <location>
        <begin position="199"/>
        <end position="222"/>
    </location>
</feature>
<dbReference type="Proteomes" id="UP000039324">
    <property type="component" value="Unassembled WGS sequence"/>
</dbReference>
<name>A0A0G4J0J4_PLABS</name>